<proteinExistence type="predicted"/>
<accession>A0A0U1KVN5</accession>
<dbReference type="Proteomes" id="UP000049855">
    <property type="component" value="Unassembled WGS sequence"/>
</dbReference>
<evidence type="ECO:0000313" key="2">
    <source>
        <dbReference type="Proteomes" id="UP000049855"/>
    </source>
</evidence>
<dbReference type="RefSeq" id="WP_021167615.1">
    <property type="nucleotide sequence ID" value="NZ_CTRP01000004.1"/>
</dbReference>
<evidence type="ECO:0000313" key="1">
    <source>
        <dbReference type="EMBL" id="CQR71520.1"/>
    </source>
</evidence>
<organism evidence="1 2">
    <name type="scientific">Sporomusa ovata</name>
    <dbReference type="NCBI Taxonomy" id="2378"/>
    <lineage>
        <taxon>Bacteria</taxon>
        <taxon>Bacillati</taxon>
        <taxon>Bacillota</taxon>
        <taxon>Negativicutes</taxon>
        <taxon>Selenomonadales</taxon>
        <taxon>Sporomusaceae</taxon>
        <taxon>Sporomusa</taxon>
    </lineage>
</organism>
<name>A0A0U1KVN5_9FIRM</name>
<dbReference type="AlphaFoldDB" id="A0A0U1KVN5"/>
<keyword evidence="2" id="KW-1185">Reference proteome</keyword>
<gene>
    <name evidence="1" type="ORF">SpAn4DRAFT_4025</name>
</gene>
<dbReference type="EMBL" id="CTRP01000004">
    <property type="protein sequence ID" value="CQR71520.1"/>
    <property type="molecule type" value="Genomic_DNA"/>
</dbReference>
<sequence>MVDTVAQPLSKVICRLEQANCKYNITVTKPSRELFQLEDKLYVIKQQLDADGIYNLIAAAKMGKEVF</sequence>
<reference evidence="2" key="1">
    <citation type="submission" date="2015-03" db="EMBL/GenBank/DDBJ databases">
        <authorList>
            <person name="Nijsse Bart"/>
        </authorList>
    </citation>
    <scope>NUCLEOTIDE SEQUENCE [LARGE SCALE GENOMIC DNA]</scope>
</reference>
<protein>
    <submittedName>
        <fullName evidence="1">Uncharacterized protein</fullName>
    </submittedName>
</protein>